<evidence type="ECO:0000313" key="3">
    <source>
        <dbReference type="EMBL" id="MBO1900559.1"/>
    </source>
</evidence>
<name>A0A939MPA0_9MICO</name>
<dbReference type="RefSeq" id="WP_208095204.1">
    <property type="nucleotide sequence ID" value="NZ_JAGDYM010000003.1"/>
</dbReference>
<reference evidence="3" key="1">
    <citation type="submission" date="2021-03" db="EMBL/GenBank/DDBJ databases">
        <title>Leucobacter chromiisoli sp. nov., isolated from chromium-containing soil of chemical plant.</title>
        <authorList>
            <person name="Xu Z."/>
        </authorList>
    </citation>
    <scope>NUCLEOTIDE SEQUENCE</scope>
    <source>
        <strain evidence="3">S27</strain>
    </source>
</reference>
<keyword evidence="4" id="KW-1185">Reference proteome</keyword>
<evidence type="ECO:0000313" key="4">
    <source>
        <dbReference type="Proteomes" id="UP000664382"/>
    </source>
</evidence>
<dbReference type="Proteomes" id="UP000664382">
    <property type="component" value="Unassembled WGS sequence"/>
</dbReference>
<dbReference type="PANTHER" id="PTHR46401:SF2">
    <property type="entry name" value="GLYCOSYLTRANSFERASE WBBK-RELATED"/>
    <property type="match status" value="1"/>
</dbReference>
<feature type="region of interest" description="Disordered" evidence="2">
    <location>
        <begin position="240"/>
        <end position="287"/>
    </location>
</feature>
<evidence type="ECO:0000256" key="2">
    <source>
        <dbReference type="SAM" id="MobiDB-lite"/>
    </source>
</evidence>
<dbReference type="PANTHER" id="PTHR46401">
    <property type="entry name" value="GLYCOSYLTRANSFERASE WBBK-RELATED"/>
    <property type="match status" value="1"/>
</dbReference>
<dbReference type="AlphaFoldDB" id="A0A939MPA0"/>
<keyword evidence="3" id="KW-0328">Glycosyltransferase</keyword>
<dbReference type="Gene3D" id="3.40.50.2000">
    <property type="entry name" value="Glycogen Phosphorylase B"/>
    <property type="match status" value="1"/>
</dbReference>
<evidence type="ECO:0000256" key="1">
    <source>
        <dbReference type="ARBA" id="ARBA00022679"/>
    </source>
</evidence>
<gene>
    <name evidence="3" type="ORF">J4H92_01185</name>
</gene>
<dbReference type="SUPFAM" id="SSF53756">
    <property type="entry name" value="UDP-Glycosyltransferase/glycogen phosphorylase"/>
    <property type="match status" value="1"/>
</dbReference>
<organism evidence="3 4">
    <name type="scientific">Leucobacter weissii</name>
    <dbReference type="NCBI Taxonomy" id="1983706"/>
    <lineage>
        <taxon>Bacteria</taxon>
        <taxon>Bacillati</taxon>
        <taxon>Actinomycetota</taxon>
        <taxon>Actinomycetes</taxon>
        <taxon>Micrococcales</taxon>
        <taxon>Microbacteriaceae</taxon>
        <taxon>Leucobacter</taxon>
    </lineage>
</organism>
<protein>
    <submittedName>
        <fullName evidence="3">Mannosyltransferase</fullName>
    </submittedName>
</protein>
<dbReference type="EMBL" id="JAGDYM010000003">
    <property type="protein sequence ID" value="MBO1900559.1"/>
    <property type="molecule type" value="Genomic_DNA"/>
</dbReference>
<dbReference type="GO" id="GO:0016757">
    <property type="term" value="F:glycosyltransferase activity"/>
    <property type="evidence" value="ECO:0007669"/>
    <property type="project" value="UniProtKB-KW"/>
</dbReference>
<proteinExistence type="predicted"/>
<sequence length="410" mass="42520">MATLTLIGEPFADADAAAHAEATHELTRAVAATAPRGCSARLLIAAEHETPLFSSARVRVEKLPLRAATLPFLWRTSLTARPLDGEFVHALTPLVPLRARGDHDGSQTSVTIPHALGWLAPEAMGASLARQYRSFVKRAVKYADVLVTPTHATATALQERFGGGLAVQVVPVAAPSGYLRPADADARRATLGLPERYLATTATADATGRLQWLFDALLADESLPPLVVLSGSVPCAVAEGENESAGDGAPADTARAGAERSGAAAANGAASGEPAKPSGPRDADAGPAVPEALRHRVRIVRPREVADIGTVLSGATLLALPQALLGAGYEVLGALEANVPVLHADCPVAAELSLDAGVPAPDAAAFAHELSRLIRDDAERARLGVLAGDRSRSFSWTSTAMSLWELHANI</sequence>
<dbReference type="GO" id="GO:0009103">
    <property type="term" value="P:lipopolysaccharide biosynthetic process"/>
    <property type="evidence" value="ECO:0007669"/>
    <property type="project" value="TreeGrafter"/>
</dbReference>
<keyword evidence="1" id="KW-0808">Transferase</keyword>
<comment type="caution">
    <text evidence="3">The sequence shown here is derived from an EMBL/GenBank/DDBJ whole genome shotgun (WGS) entry which is preliminary data.</text>
</comment>
<feature type="compositionally biased region" description="Low complexity" evidence="2">
    <location>
        <begin position="254"/>
        <end position="275"/>
    </location>
</feature>
<accession>A0A939MPA0</accession>